<dbReference type="Proteomes" id="UP000694846">
    <property type="component" value="Unplaced"/>
</dbReference>
<evidence type="ECO:0000256" key="7">
    <source>
        <dbReference type="ARBA" id="ARBA00022792"/>
    </source>
</evidence>
<dbReference type="EMBL" id="GGMS01012474">
    <property type="protein sequence ID" value="MBY81677.1"/>
    <property type="molecule type" value="Transcribed_RNA"/>
</dbReference>
<keyword evidence="7" id="KW-0999">Mitochondrion inner membrane</keyword>
<dbReference type="RefSeq" id="XP_025418605.1">
    <property type="nucleotide sequence ID" value="XM_025562820.1"/>
</dbReference>
<protein>
    <recommendedName>
        <fullName evidence="3">NADH dehydrogenase [ubiquinone] 1 beta subcomplex subunit 4</fullName>
    </recommendedName>
    <alternativeName>
        <fullName evidence="12">Complex I-B15</fullName>
    </alternativeName>
    <alternativeName>
        <fullName evidence="13">NADH-ubiquinone oxidoreductase B15 subunit</fullName>
    </alternativeName>
</protein>
<evidence type="ECO:0000256" key="5">
    <source>
        <dbReference type="ARBA" id="ARBA00022660"/>
    </source>
</evidence>
<evidence type="ECO:0000256" key="9">
    <source>
        <dbReference type="ARBA" id="ARBA00022989"/>
    </source>
</evidence>
<accession>A0A2S2QV90</accession>
<dbReference type="InterPro" id="IPR009866">
    <property type="entry name" value="NADH_UbQ_OxRdtase_NDUFB4_su"/>
</dbReference>
<organism evidence="15">
    <name type="scientific">Sipha flava</name>
    <name type="common">yellow sugarcane aphid</name>
    <dbReference type="NCBI Taxonomy" id="143950"/>
    <lineage>
        <taxon>Eukaryota</taxon>
        <taxon>Metazoa</taxon>
        <taxon>Ecdysozoa</taxon>
        <taxon>Arthropoda</taxon>
        <taxon>Hexapoda</taxon>
        <taxon>Insecta</taxon>
        <taxon>Pterygota</taxon>
        <taxon>Neoptera</taxon>
        <taxon>Paraneoptera</taxon>
        <taxon>Hemiptera</taxon>
        <taxon>Sternorrhyncha</taxon>
        <taxon>Aphidomorpha</taxon>
        <taxon>Aphidoidea</taxon>
        <taxon>Aphididae</taxon>
        <taxon>Sipha</taxon>
    </lineage>
</organism>
<evidence type="ECO:0000256" key="2">
    <source>
        <dbReference type="ARBA" id="ARBA00007260"/>
    </source>
</evidence>
<evidence type="ECO:0000313" key="17">
    <source>
        <dbReference type="RefSeq" id="XP_025418605.1"/>
    </source>
</evidence>
<evidence type="ECO:0000256" key="6">
    <source>
        <dbReference type="ARBA" id="ARBA00022692"/>
    </source>
</evidence>
<evidence type="ECO:0000313" key="16">
    <source>
        <dbReference type="Proteomes" id="UP000694846"/>
    </source>
</evidence>
<keyword evidence="10" id="KW-0496">Mitochondrion</keyword>
<keyword evidence="4" id="KW-0813">Transport</keyword>
<keyword evidence="5" id="KW-0679">Respiratory chain</keyword>
<dbReference type="OrthoDB" id="5818798at2759"/>
<evidence type="ECO:0000256" key="1">
    <source>
        <dbReference type="ARBA" id="ARBA00004434"/>
    </source>
</evidence>
<keyword evidence="9 14" id="KW-1133">Transmembrane helix</keyword>
<comment type="subcellular location">
    <subcellularLocation>
        <location evidence="1">Mitochondrion inner membrane</location>
        <topology evidence="1">Single-pass membrane protein</topology>
    </subcellularLocation>
</comment>
<dbReference type="Pfam" id="PF07225">
    <property type="entry name" value="NDUF_B4"/>
    <property type="match status" value="1"/>
</dbReference>
<evidence type="ECO:0000256" key="14">
    <source>
        <dbReference type="SAM" id="Phobius"/>
    </source>
</evidence>
<dbReference type="PANTHER" id="PTHR15469:SF0">
    <property type="entry name" value="NADH DEHYDROGENASE [UBIQUINONE] 1 BETA SUBCOMPLEX SUBUNIT 4"/>
    <property type="match status" value="1"/>
</dbReference>
<gene>
    <name evidence="15" type="primary">NDUFB4</name>
    <name evidence="17" type="synonym">LOC112689228</name>
    <name evidence="15" type="ORF">g.3189</name>
</gene>
<dbReference type="AlphaFoldDB" id="A0A2S2QV90"/>
<proteinExistence type="inferred from homology"/>
<evidence type="ECO:0000256" key="10">
    <source>
        <dbReference type="ARBA" id="ARBA00023128"/>
    </source>
</evidence>
<evidence type="ECO:0000256" key="3">
    <source>
        <dbReference type="ARBA" id="ARBA00018681"/>
    </source>
</evidence>
<reference evidence="15" key="1">
    <citation type="submission" date="2018-04" db="EMBL/GenBank/DDBJ databases">
        <title>Transcriptome assembly of Sipha flava.</title>
        <authorList>
            <person name="Scully E.D."/>
            <person name="Geib S.M."/>
            <person name="Palmer N.A."/>
            <person name="Koch K."/>
            <person name="Bradshaw J."/>
            <person name="Heng-Moss T."/>
            <person name="Sarath G."/>
        </authorList>
    </citation>
    <scope>NUCLEOTIDE SEQUENCE</scope>
</reference>
<keyword evidence="8" id="KW-0249">Electron transport</keyword>
<dbReference type="GO" id="GO:0005743">
    <property type="term" value="C:mitochondrial inner membrane"/>
    <property type="evidence" value="ECO:0007669"/>
    <property type="project" value="UniProtKB-SubCell"/>
</dbReference>
<name>A0A2S2QV90_9HEMI</name>
<reference evidence="17" key="2">
    <citation type="submission" date="2025-04" db="UniProtKB">
        <authorList>
            <consortium name="RefSeq"/>
        </authorList>
    </citation>
    <scope>IDENTIFICATION</scope>
    <source>
        <tissue evidence="17">Whole body</tissue>
    </source>
</reference>
<evidence type="ECO:0000256" key="4">
    <source>
        <dbReference type="ARBA" id="ARBA00022448"/>
    </source>
</evidence>
<feature type="transmembrane region" description="Helical" evidence="14">
    <location>
        <begin position="74"/>
        <end position="92"/>
    </location>
</feature>
<sequence length="118" mass="13622">MASASPFKTITDPEIIKKKNALRKAVSEEYIKNCSNPYRNVKMEGGTLFDVGVQRYMSLKSTQYEFFKPTPKTSLLGILLLVVPYCTLTYVIKKERDRRENLIRTGQVAYRDRGFKFA</sequence>
<evidence type="ECO:0000256" key="12">
    <source>
        <dbReference type="ARBA" id="ARBA00030212"/>
    </source>
</evidence>
<evidence type="ECO:0000256" key="8">
    <source>
        <dbReference type="ARBA" id="ARBA00022982"/>
    </source>
</evidence>
<evidence type="ECO:0000256" key="11">
    <source>
        <dbReference type="ARBA" id="ARBA00023136"/>
    </source>
</evidence>
<comment type="similarity">
    <text evidence="2">Belongs to the complex I NDUFB4 subunit family.</text>
</comment>
<keyword evidence="16" id="KW-1185">Reference proteome</keyword>
<evidence type="ECO:0000256" key="13">
    <source>
        <dbReference type="ARBA" id="ARBA00030987"/>
    </source>
</evidence>
<dbReference type="PANTHER" id="PTHR15469">
    <property type="entry name" value="NADH-UBIQUINONE OXIDOREDUCTASE B15 SUBUNIT"/>
    <property type="match status" value="1"/>
</dbReference>
<keyword evidence="11 14" id="KW-0472">Membrane</keyword>
<keyword evidence="6 14" id="KW-0812">Transmembrane</keyword>
<evidence type="ECO:0000313" key="15">
    <source>
        <dbReference type="EMBL" id="MBY81677.1"/>
    </source>
</evidence>